<dbReference type="Proteomes" id="UP000245423">
    <property type="component" value="Chromosome 1"/>
</dbReference>
<keyword evidence="4 7" id="KW-0862">Zinc</keyword>
<evidence type="ECO:0000256" key="6">
    <source>
        <dbReference type="PIRSR" id="PIRSR627057-1"/>
    </source>
</evidence>
<feature type="domain" description="Peptidase M48" evidence="10">
    <location>
        <begin position="201"/>
        <end position="404"/>
    </location>
</feature>
<evidence type="ECO:0000256" key="2">
    <source>
        <dbReference type="ARBA" id="ARBA00022723"/>
    </source>
</evidence>
<accession>A0A1M4PJC3</accession>
<evidence type="ECO:0000256" key="9">
    <source>
        <dbReference type="SAM" id="Phobius"/>
    </source>
</evidence>
<feature type="transmembrane region" description="Helical" evidence="9">
    <location>
        <begin position="141"/>
        <end position="161"/>
    </location>
</feature>
<dbReference type="EMBL" id="LT669839">
    <property type="protein sequence ID" value="SHD75541.1"/>
    <property type="molecule type" value="Genomic_DNA"/>
</dbReference>
<dbReference type="RefSeq" id="WP_051430663.1">
    <property type="nucleotide sequence ID" value="NZ_LT669839.1"/>
</dbReference>
<feature type="binding site" evidence="7">
    <location>
        <position position="269"/>
    </location>
    <ligand>
        <name>Zn(2+)</name>
        <dbReference type="ChEBI" id="CHEBI:29105"/>
        <note>catalytic</note>
    </ligand>
</feature>
<evidence type="ECO:0000256" key="1">
    <source>
        <dbReference type="ARBA" id="ARBA00022670"/>
    </source>
</evidence>
<keyword evidence="2 7" id="KW-0479">Metal-binding</keyword>
<dbReference type="GO" id="GO:0046872">
    <property type="term" value="F:metal ion binding"/>
    <property type="evidence" value="ECO:0007669"/>
    <property type="project" value="UniProtKB-KW"/>
</dbReference>
<name>A0A1M4PJC3_9FIRM</name>
<feature type="transmembrane region" description="Helical" evidence="9">
    <location>
        <begin position="279"/>
        <end position="298"/>
    </location>
</feature>
<dbReference type="OrthoDB" id="9781930at2"/>
<evidence type="ECO:0000256" key="8">
    <source>
        <dbReference type="RuleBase" id="RU003983"/>
    </source>
</evidence>
<dbReference type="CDD" id="cd07343">
    <property type="entry name" value="M48A_Zmpste24p_like"/>
    <property type="match status" value="1"/>
</dbReference>
<dbReference type="EC" id="3.4.24.84" evidence="12"/>
<dbReference type="InterPro" id="IPR001915">
    <property type="entry name" value="Peptidase_M48"/>
</dbReference>
<sequence>MGKRLSLSIGIFFIFLILFITIILISEYRNMDRLKIEYPNIPKETYDYRKSSLKIWAINLMLKFLVPLLFLTTGLSKKIGSFAESNGRNLFLTGIIYVILFSIIDLLISLPTNFYGGFILKHRYDLSNQTLFRWLELTFKSFALNTVVFSLFIWFPYYLIYRNPTRWWLYLGLLSIPVFAFITFISPMYIDPIYNKYTSIEDEELGKEIKQLLKKAEIEDAEIYKVDKSRDTKEMNAYMTGVFKSKRIVLWDTTMEKLDKDEVLSVTAHEIGHYIKGHIWKSIILGGLFSVALMYLVYRTSNWILINSNGVFGFNRLYDIASIPLIILVLNFYMFFANPIINFSSRQMEREADMIEIQLTKNKEAAISTMLKLYEGNLSIPRPSKLFKIWYHSHPTAEERIKFFTEY</sequence>
<evidence type="ECO:0000256" key="7">
    <source>
        <dbReference type="PIRSR" id="PIRSR627057-2"/>
    </source>
</evidence>
<evidence type="ECO:0000256" key="3">
    <source>
        <dbReference type="ARBA" id="ARBA00022801"/>
    </source>
</evidence>
<keyword evidence="9" id="KW-1133">Transmembrane helix</keyword>
<dbReference type="GO" id="GO:0071586">
    <property type="term" value="P:CAAX-box protein processing"/>
    <property type="evidence" value="ECO:0007669"/>
    <property type="project" value="InterPro"/>
</dbReference>
<dbReference type="GO" id="GO:0004222">
    <property type="term" value="F:metalloendopeptidase activity"/>
    <property type="evidence" value="ECO:0007669"/>
    <property type="project" value="InterPro"/>
</dbReference>
<gene>
    <name evidence="12" type="ORF">CUESP1_0142</name>
</gene>
<reference evidence="12 13" key="1">
    <citation type="submission" date="2016-11" db="EMBL/GenBank/DDBJ databases">
        <authorList>
            <person name="Manzoor S."/>
        </authorList>
    </citation>
    <scope>NUCLEOTIDE SEQUENCE [LARGE SCALE GENOMIC DNA]</scope>
    <source>
        <strain evidence="12">Clostridium ultunense strain Esp</strain>
    </source>
</reference>
<dbReference type="AlphaFoldDB" id="A0A1M4PJC3"/>
<evidence type="ECO:0000259" key="10">
    <source>
        <dbReference type="Pfam" id="PF01435"/>
    </source>
</evidence>
<dbReference type="InterPro" id="IPR027057">
    <property type="entry name" value="CAXX_Prtase_1"/>
</dbReference>
<feature type="transmembrane region" description="Helical" evidence="9">
    <location>
        <begin position="6"/>
        <end position="25"/>
    </location>
</feature>
<keyword evidence="9" id="KW-0812">Transmembrane</keyword>
<feature type="transmembrane region" description="Helical" evidence="9">
    <location>
        <begin position="55"/>
        <end position="75"/>
    </location>
</feature>
<dbReference type="Gene3D" id="3.30.2010.10">
    <property type="entry name" value="Metalloproteases ('zincins'), catalytic domain"/>
    <property type="match status" value="1"/>
</dbReference>
<keyword evidence="3 8" id="KW-0378">Hydrolase</keyword>
<feature type="binding site" evidence="7">
    <location>
        <position position="349"/>
    </location>
    <ligand>
        <name>Zn(2+)</name>
        <dbReference type="ChEBI" id="CHEBI:29105"/>
        <note>catalytic</note>
    </ligand>
</feature>
<evidence type="ECO:0000313" key="12">
    <source>
        <dbReference type="EMBL" id="SHD75541.1"/>
    </source>
</evidence>
<feature type="transmembrane region" description="Helical" evidence="9">
    <location>
        <begin position="167"/>
        <end position="190"/>
    </location>
</feature>
<feature type="binding site" evidence="7">
    <location>
        <position position="273"/>
    </location>
    <ligand>
        <name>Zn(2+)</name>
        <dbReference type="ChEBI" id="CHEBI:29105"/>
        <note>catalytic</note>
    </ligand>
</feature>
<keyword evidence="5 8" id="KW-0482">Metalloprotease</keyword>
<dbReference type="InterPro" id="IPR032456">
    <property type="entry name" value="Peptidase_M48_N"/>
</dbReference>
<dbReference type="PANTHER" id="PTHR10120">
    <property type="entry name" value="CAAX PRENYL PROTEASE 1"/>
    <property type="match status" value="1"/>
</dbReference>
<organism evidence="12 13">
    <name type="scientific">[Clostridium] ultunense Esp</name>
    <dbReference type="NCBI Taxonomy" id="1288971"/>
    <lineage>
        <taxon>Bacteria</taxon>
        <taxon>Bacillati</taxon>
        <taxon>Bacillota</taxon>
        <taxon>Tissierellia</taxon>
        <taxon>Tissierellales</taxon>
        <taxon>Tepidimicrobiaceae</taxon>
        <taxon>Schnuerera</taxon>
    </lineage>
</organism>
<keyword evidence="1 8" id="KW-0645">Protease</keyword>
<feature type="active site" evidence="6">
    <location>
        <position position="270"/>
    </location>
</feature>
<keyword evidence="13" id="KW-1185">Reference proteome</keyword>
<keyword evidence="9" id="KW-0472">Membrane</keyword>
<feature type="transmembrane region" description="Helical" evidence="9">
    <location>
        <begin position="95"/>
        <end position="120"/>
    </location>
</feature>
<comment type="similarity">
    <text evidence="8">Belongs to the peptidase M48 family.</text>
</comment>
<evidence type="ECO:0000256" key="5">
    <source>
        <dbReference type="ARBA" id="ARBA00023049"/>
    </source>
</evidence>
<dbReference type="Pfam" id="PF01435">
    <property type="entry name" value="Peptidase_M48"/>
    <property type="match status" value="1"/>
</dbReference>
<proteinExistence type="inferred from homology"/>
<evidence type="ECO:0000313" key="13">
    <source>
        <dbReference type="Proteomes" id="UP000245423"/>
    </source>
</evidence>
<comment type="cofactor">
    <cofactor evidence="7 8">
        <name>Zn(2+)</name>
        <dbReference type="ChEBI" id="CHEBI:29105"/>
    </cofactor>
    <text evidence="7 8">Binds 1 zinc ion per subunit.</text>
</comment>
<protein>
    <submittedName>
        <fullName evidence="12">Peptidase, M48 family</fullName>
        <ecNumber evidence="12">3.4.24.84</ecNumber>
    </submittedName>
</protein>
<dbReference type="Pfam" id="PF16491">
    <property type="entry name" value="Peptidase_M48_N"/>
    <property type="match status" value="1"/>
</dbReference>
<evidence type="ECO:0000256" key="4">
    <source>
        <dbReference type="ARBA" id="ARBA00022833"/>
    </source>
</evidence>
<feature type="active site" description="Proton donor" evidence="6">
    <location>
        <position position="353"/>
    </location>
</feature>
<evidence type="ECO:0000259" key="11">
    <source>
        <dbReference type="Pfam" id="PF16491"/>
    </source>
</evidence>
<feature type="transmembrane region" description="Helical" evidence="9">
    <location>
        <begin position="318"/>
        <end position="341"/>
    </location>
</feature>
<feature type="domain" description="CAAX prenyl protease 1 N-terminal" evidence="11">
    <location>
        <begin position="45"/>
        <end position="196"/>
    </location>
</feature>